<organism evidence="8 9">
    <name type="scientific">Paracoccus suum</name>
    <dbReference type="NCBI Taxonomy" id="2259340"/>
    <lineage>
        <taxon>Bacteria</taxon>
        <taxon>Pseudomonadati</taxon>
        <taxon>Pseudomonadota</taxon>
        <taxon>Alphaproteobacteria</taxon>
        <taxon>Rhodobacterales</taxon>
        <taxon>Paracoccaceae</taxon>
        <taxon>Paracoccus</taxon>
    </lineage>
</organism>
<dbReference type="InterPro" id="IPR000631">
    <property type="entry name" value="CARKD"/>
</dbReference>
<dbReference type="SUPFAM" id="SSF53613">
    <property type="entry name" value="Ribokinase-like"/>
    <property type="match status" value="1"/>
</dbReference>
<comment type="function">
    <text evidence="6">Catalyzes the dehydration of the S-form of NAD(P)HX at the expense of ADP, which is converted to AMP. Together with NAD(P)HX epimerase, which catalyzes the epimerization of the S- and R-forms, the enzyme allows the repair of both epimers of NAD(P)HX, a damaged form of NAD(P)H that is a result of enzymatic or heat-dependent hydration.</text>
</comment>
<dbReference type="AlphaFoldDB" id="A0A344PI95"/>
<comment type="cofactor">
    <cofactor evidence="6">
        <name>Mg(2+)</name>
        <dbReference type="ChEBI" id="CHEBI:18420"/>
    </cofactor>
</comment>
<comment type="catalytic activity">
    <reaction evidence="6">
        <text>(6S)-NADPHX + ADP = AMP + phosphate + NADPH + H(+)</text>
        <dbReference type="Rhea" id="RHEA:32235"/>
        <dbReference type="ChEBI" id="CHEBI:15378"/>
        <dbReference type="ChEBI" id="CHEBI:43474"/>
        <dbReference type="ChEBI" id="CHEBI:57783"/>
        <dbReference type="ChEBI" id="CHEBI:64076"/>
        <dbReference type="ChEBI" id="CHEBI:456215"/>
        <dbReference type="ChEBI" id="CHEBI:456216"/>
        <dbReference type="EC" id="4.2.1.136"/>
    </reaction>
</comment>
<evidence type="ECO:0000313" key="9">
    <source>
        <dbReference type="Proteomes" id="UP000252023"/>
    </source>
</evidence>
<keyword evidence="3 6" id="KW-0521">NADP</keyword>
<comment type="catalytic activity">
    <reaction evidence="6">
        <text>(6S)-NADHX + ADP = AMP + phosphate + NADH + H(+)</text>
        <dbReference type="Rhea" id="RHEA:32223"/>
        <dbReference type="ChEBI" id="CHEBI:15378"/>
        <dbReference type="ChEBI" id="CHEBI:43474"/>
        <dbReference type="ChEBI" id="CHEBI:57945"/>
        <dbReference type="ChEBI" id="CHEBI:64074"/>
        <dbReference type="ChEBI" id="CHEBI:456215"/>
        <dbReference type="ChEBI" id="CHEBI:456216"/>
        <dbReference type="EC" id="4.2.1.136"/>
    </reaction>
</comment>
<dbReference type="HAMAP" id="MF_01965">
    <property type="entry name" value="NADHX_dehydratase"/>
    <property type="match status" value="1"/>
</dbReference>
<feature type="binding site" evidence="6">
    <location>
        <position position="142"/>
    </location>
    <ligand>
        <name>(6S)-NADPHX</name>
        <dbReference type="ChEBI" id="CHEBI:64076"/>
    </ligand>
</feature>
<dbReference type="CDD" id="cd01171">
    <property type="entry name" value="YXKO-related"/>
    <property type="match status" value="1"/>
</dbReference>
<dbReference type="EC" id="4.2.1.136" evidence="6"/>
<dbReference type="Gene3D" id="3.40.1190.20">
    <property type="match status" value="1"/>
</dbReference>
<dbReference type="GO" id="GO:0052855">
    <property type="term" value="F:ADP-dependent NAD(P)H-hydrate dehydratase activity"/>
    <property type="evidence" value="ECO:0007669"/>
    <property type="project" value="UniProtKB-UniRule"/>
</dbReference>
<dbReference type="Proteomes" id="UP000252023">
    <property type="component" value="Chromosome"/>
</dbReference>
<dbReference type="PANTHER" id="PTHR12592">
    <property type="entry name" value="ATP-DEPENDENT (S)-NAD(P)H-HYDRATE DEHYDRATASE FAMILY MEMBER"/>
    <property type="match status" value="1"/>
</dbReference>
<dbReference type="GO" id="GO:0052856">
    <property type="term" value="F:NAD(P)HX epimerase activity"/>
    <property type="evidence" value="ECO:0007669"/>
    <property type="project" value="TreeGrafter"/>
</dbReference>
<dbReference type="RefSeq" id="WP_114075419.1">
    <property type="nucleotide sequence ID" value="NZ_CP030918.1"/>
</dbReference>
<evidence type="ECO:0000256" key="3">
    <source>
        <dbReference type="ARBA" id="ARBA00022857"/>
    </source>
</evidence>
<gene>
    <name evidence="6" type="primary">nnrD</name>
    <name evidence="8" type="ORF">DRW48_04840</name>
</gene>
<feature type="binding site" evidence="6">
    <location>
        <begin position="176"/>
        <end position="180"/>
    </location>
    <ligand>
        <name>AMP</name>
        <dbReference type="ChEBI" id="CHEBI:456215"/>
    </ligand>
</feature>
<dbReference type="Pfam" id="PF01256">
    <property type="entry name" value="Carb_kinase"/>
    <property type="match status" value="1"/>
</dbReference>
<feature type="binding site" evidence="6">
    <location>
        <position position="209"/>
    </location>
    <ligand>
        <name>AMP</name>
        <dbReference type="ChEBI" id="CHEBI:456215"/>
    </ligand>
</feature>
<evidence type="ECO:0000256" key="5">
    <source>
        <dbReference type="ARBA" id="ARBA00023239"/>
    </source>
</evidence>
<dbReference type="InterPro" id="IPR017953">
    <property type="entry name" value="Carbohydrate_kinase_pred_CS"/>
</dbReference>
<dbReference type="GO" id="GO:0046496">
    <property type="term" value="P:nicotinamide nucleotide metabolic process"/>
    <property type="evidence" value="ECO:0007669"/>
    <property type="project" value="UniProtKB-UniRule"/>
</dbReference>
<evidence type="ECO:0000256" key="6">
    <source>
        <dbReference type="HAMAP-Rule" id="MF_01965"/>
    </source>
</evidence>
<proteinExistence type="inferred from homology"/>
<dbReference type="GO" id="GO:0005524">
    <property type="term" value="F:ATP binding"/>
    <property type="evidence" value="ECO:0007669"/>
    <property type="project" value="UniProtKB-KW"/>
</dbReference>
<keyword evidence="2 6" id="KW-0067">ATP-binding</keyword>
<dbReference type="PROSITE" id="PS51383">
    <property type="entry name" value="YJEF_C_3"/>
    <property type="match status" value="1"/>
</dbReference>
<keyword evidence="4 6" id="KW-0520">NAD</keyword>
<feature type="binding site" evidence="6">
    <location>
        <position position="210"/>
    </location>
    <ligand>
        <name>(6S)-NADPHX</name>
        <dbReference type="ChEBI" id="CHEBI:64076"/>
    </ligand>
</feature>
<protein>
    <recommendedName>
        <fullName evidence="6">ADP-dependent (S)-NAD(P)H-hydrate dehydratase</fullName>
        <ecNumber evidence="6">4.2.1.136</ecNumber>
    </recommendedName>
    <alternativeName>
        <fullName evidence="6">ADP-dependent NAD(P)HX dehydratase</fullName>
    </alternativeName>
</protein>
<evidence type="ECO:0000256" key="4">
    <source>
        <dbReference type="ARBA" id="ARBA00023027"/>
    </source>
</evidence>
<name>A0A344PI95_9RHOB</name>
<dbReference type="KEGG" id="pars:DRW48_04840"/>
<accession>A0A344PI95</accession>
<reference evidence="9" key="1">
    <citation type="submission" date="2018-07" db="EMBL/GenBank/DDBJ databases">
        <title>Genome sequencing of Paracoccus sp. SC2-6.</title>
        <authorList>
            <person name="Heo J."/>
            <person name="Kim S.-J."/>
            <person name="Kwon S.-W."/>
        </authorList>
    </citation>
    <scope>NUCLEOTIDE SEQUENCE [LARGE SCALE GENOMIC DNA]</scope>
    <source>
        <strain evidence="9">SC2-6</strain>
    </source>
</reference>
<feature type="binding site" evidence="6">
    <location>
        <position position="36"/>
    </location>
    <ligand>
        <name>(6S)-NADPHX</name>
        <dbReference type="ChEBI" id="CHEBI:64076"/>
    </ligand>
</feature>
<feature type="domain" description="YjeF C-terminal" evidence="7">
    <location>
        <begin position="1"/>
        <end position="264"/>
    </location>
</feature>
<evidence type="ECO:0000313" key="8">
    <source>
        <dbReference type="EMBL" id="AXC49100.1"/>
    </source>
</evidence>
<sequence>MSAKIIGPPTVAKLGGHKYDHGHVLVLGGPAGHGGAARLAARAALRVGAGLVTLGVPPDAMGEYTNCPDALMRRAVGDADALRELLADSRINTVALGPGLGRERAAPLSRAAAASGRRLVIDADALEPKLPRLPPHSVLTPHEGEFARLARDLPLDDRTAAAQAAAERFGAVLLLKGPRTVVAAPDGRAAIHDATGPRAVPWLATAGAGDVLTGLIAGLLARGIDAFEAACAAAWLHCAAARRFGPGLIADDLPEMLPAVLREIGA</sequence>
<evidence type="ECO:0000256" key="1">
    <source>
        <dbReference type="ARBA" id="ARBA00022741"/>
    </source>
</evidence>
<comment type="similarity">
    <text evidence="6">Belongs to the NnrD/CARKD family.</text>
</comment>
<dbReference type="NCBIfam" id="TIGR00196">
    <property type="entry name" value="yjeF_cterm"/>
    <property type="match status" value="1"/>
</dbReference>
<dbReference type="InterPro" id="IPR029056">
    <property type="entry name" value="Ribokinase-like"/>
</dbReference>
<keyword evidence="9" id="KW-1185">Reference proteome</keyword>
<comment type="subunit">
    <text evidence="6">Homotetramer.</text>
</comment>
<dbReference type="EMBL" id="CP030918">
    <property type="protein sequence ID" value="AXC49100.1"/>
    <property type="molecule type" value="Genomic_DNA"/>
</dbReference>
<evidence type="ECO:0000259" key="7">
    <source>
        <dbReference type="PROSITE" id="PS51383"/>
    </source>
</evidence>
<evidence type="ECO:0000256" key="2">
    <source>
        <dbReference type="ARBA" id="ARBA00022840"/>
    </source>
</evidence>
<keyword evidence="5 6" id="KW-0456">Lyase</keyword>
<keyword evidence="1 6" id="KW-0547">Nucleotide-binding</keyword>
<dbReference type="PANTHER" id="PTHR12592:SF0">
    <property type="entry name" value="ATP-DEPENDENT (S)-NAD(P)H-HYDRATE DEHYDRATASE"/>
    <property type="match status" value="1"/>
</dbReference>
<dbReference type="GO" id="GO:0110051">
    <property type="term" value="P:metabolite repair"/>
    <property type="evidence" value="ECO:0007669"/>
    <property type="project" value="TreeGrafter"/>
</dbReference>
<dbReference type="PROSITE" id="PS01050">
    <property type="entry name" value="YJEF_C_2"/>
    <property type="match status" value="1"/>
</dbReference>
<dbReference type="OrthoDB" id="9806925at2"/>
<feature type="binding site" evidence="6">
    <location>
        <position position="99"/>
    </location>
    <ligand>
        <name>(6S)-NADPHX</name>
        <dbReference type="ChEBI" id="CHEBI:64076"/>
    </ligand>
</feature>